<accession>B1IMU1</accession>
<evidence type="ECO:0000313" key="2">
    <source>
        <dbReference type="Proteomes" id="UP000008541"/>
    </source>
</evidence>
<dbReference type="AlphaFoldDB" id="B1IMU1"/>
<gene>
    <name evidence="1" type="ordered locus">CLD_2699</name>
</gene>
<protein>
    <submittedName>
        <fullName evidence="1">Two-component response regulator</fullName>
    </submittedName>
</protein>
<organism evidence="1 2">
    <name type="scientific">Clostridium botulinum (strain Okra / Type B1)</name>
    <dbReference type="NCBI Taxonomy" id="498213"/>
    <lineage>
        <taxon>Bacteria</taxon>
        <taxon>Bacillati</taxon>
        <taxon>Bacillota</taxon>
        <taxon>Clostridia</taxon>
        <taxon>Eubacteriales</taxon>
        <taxon>Clostridiaceae</taxon>
        <taxon>Clostridium</taxon>
    </lineage>
</organism>
<sequence length="42" mass="4994">MLHLNVHAIILLKCKNRGVYMQEKILIVDDEDDIVSFIKDYF</sequence>
<name>B1IMU1_CLOBK</name>
<dbReference type="HOGENOM" id="CLU_3249386_0_0_9"/>
<dbReference type="KEGG" id="cbb:CLD_2699"/>
<dbReference type="Proteomes" id="UP000008541">
    <property type="component" value="Chromosome"/>
</dbReference>
<proteinExistence type="predicted"/>
<reference evidence="1 2" key="1">
    <citation type="journal article" date="2007" name="PLoS ONE">
        <title>Analysis of the neurotoxin complex genes in Clostridium botulinum A1-A4 and B1 strains: BoNT/A3, /Ba4 and /B1 clusters are located within plasmids.</title>
        <authorList>
            <person name="Smith T.J."/>
            <person name="Hill K.K."/>
            <person name="Foley B.T."/>
            <person name="Detter J.C."/>
            <person name="Munk A.C."/>
            <person name="Bruce D.C."/>
            <person name="Doggett N.A."/>
            <person name="Smith L.A."/>
            <person name="Marks J.D."/>
            <person name="Xie G."/>
            <person name="Brettin T.S."/>
        </authorList>
    </citation>
    <scope>NUCLEOTIDE SEQUENCE [LARGE SCALE GENOMIC DNA]</scope>
    <source>
        <strain evidence="2">Okra / Type B1</strain>
    </source>
</reference>
<evidence type="ECO:0000313" key="1">
    <source>
        <dbReference type="EMBL" id="ACA45214.1"/>
    </source>
</evidence>
<dbReference type="EMBL" id="CP000939">
    <property type="protein sequence ID" value="ACA45214.1"/>
    <property type="molecule type" value="Genomic_DNA"/>
</dbReference>